<dbReference type="InterPro" id="IPR056906">
    <property type="entry name" value="ORF2/G2P_dom"/>
</dbReference>
<accession>A0A8F5ML55</accession>
<evidence type="ECO:0000313" key="2">
    <source>
        <dbReference type="EMBL" id="QXN75214.1"/>
    </source>
</evidence>
<dbReference type="EMBL" id="MZ089789">
    <property type="protein sequence ID" value="QXN75214.1"/>
    <property type="molecule type" value="Genomic_DNA"/>
</dbReference>
<evidence type="ECO:0000259" key="1">
    <source>
        <dbReference type="Pfam" id="PF23343"/>
    </source>
</evidence>
<organism evidence="2">
    <name type="scientific">Microvirus mar43</name>
    <dbReference type="NCBI Taxonomy" id="2851178"/>
    <lineage>
        <taxon>Viruses</taxon>
        <taxon>Monodnaviria</taxon>
        <taxon>Sangervirae</taxon>
        <taxon>Phixviricota</taxon>
        <taxon>Malgrandaviricetes</taxon>
        <taxon>Petitvirales</taxon>
        <taxon>Microviridae</taxon>
    </lineage>
</organism>
<proteinExistence type="predicted"/>
<reference evidence="2" key="1">
    <citation type="submission" date="2021-04" db="EMBL/GenBank/DDBJ databases">
        <title>Genomes of microviruses identified in yellow-bellied marmot fecal samples.</title>
        <authorList>
            <person name="Varsani A."/>
            <person name="Kraberger S."/>
            <person name="Chatterjee A."/>
            <person name="Richet C."/>
            <person name="Fontenele R.S."/>
            <person name="Schmidlin K."/>
            <person name="Blumstein D.T."/>
        </authorList>
    </citation>
    <scope>NUCLEOTIDE SEQUENCE</scope>
    <source>
        <strain evidence="2">Mar43</strain>
    </source>
</reference>
<sequence>MCLNPEIIINPYFVKVSGQGRYSFVHTPGEDFFYSRNIFDIFNYKRFPHRKKIKPEELDSYFCVDIQSGDTIPLFIQVDCGKCVSCINKKRISYKNKMILEQSSYNCSPIFLTLTYDNKHLPSDGVRVLDVQLFLKRFRSYVEYHYPGFSKFRYQCFSEYGSEHGRPHYHLIIFGIPLSSPRDVLKLNDDLHTCWQNGFVYAKLCDHGCFNYVSKYICKGSNVPLGKNPNFQLSSRGNGGIGSRAFDNPTIYYQILRSPHPIIDVKVLGKVFKVYIPKSVRERLFRSPRNIFPQRVIKQYKRFVYLAALINSLCSVDDSIKSHVDMVSNLNGLVSPSVNPLPAVIFNKFESLEIVNHKVVVPSYMLETRYLQHQDLNQLFDEWLTLYKNLYNFQIDLNFIDVMYYLRSTVLARWQASLVTFAQEHPDNDALSVSRFNAIVVDLQSSKDNQ</sequence>
<dbReference type="Pfam" id="PF23343">
    <property type="entry name" value="REP_ORF2-G2P"/>
    <property type="match status" value="1"/>
</dbReference>
<protein>
    <submittedName>
        <fullName evidence="2">Replication initiator protein</fullName>
    </submittedName>
</protein>
<feature type="domain" description="Replication-associated protein ORF2/G2P" evidence="1">
    <location>
        <begin position="110"/>
        <end position="220"/>
    </location>
</feature>
<name>A0A8F5ML55_9VIRU</name>